<dbReference type="PANTHER" id="PTHR34387:SF1">
    <property type="entry name" value="PERIPLASMIC IMMUNOGENIC PROTEIN"/>
    <property type="match status" value="1"/>
</dbReference>
<dbReference type="GO" id="GO:0006974">
    <property type="term" value="P:DNA damage response"/>
    <property type="evidence" value="ECO:0007669"/>
    <property type="project" value="TreeGrafter"/>
</dbReference>
<dbReference type="Pfam" id="PF04402">
    <property type="entry name" value="SIMPL"/>
    <property type="match status" value="1"/>
</dbReference>
<protein>
    <submittedName>
        <fullName evidence="1">SIMPL domain-containing protein</fullName>
    </submittedName>
</protein>
<dbReference type="InterPro" id="IPR052022">
    <property type="entry name" value="26kDa_periplasmic_antigen"/>
</dbReference>
<dbReference type="InterPro" id="IPR007497">
    <property type="entry name" value="SIMPL/DUF541"/>
</dbReference>
<keyword evidence="2" id="KW-1185">Reference proteome</keyword>
<dbReference type="Gene3D" id="3.30.110.170">
    <property type="entry name" value="Protein of unknown function (DUF541), domain 1"/>
    <property type="match status" value="1"/>
</dbReference>
<dbReference type="KEGG" id="apre:CNX65_34455"/>
<dbReference type="Gene3D" id="3.30.70.2970">
    <property type="entry name" value="Protein of unknown function (DUF541), domain 2"/>
    <property type="match status" value="1"/>
</dbReference>
<proteinExistence type="predicted"/>
<dbReference type="PANTHER" id="PTHR34387">
    <property type="entry name" value="SLR1258 PROTEIN"/>
    <property type="match status" value="1"/>
</dbReference>
<organism evidence="1 2">
    <name type="scientific">Actinosynnema pretiosum</name>
    <dbReference type="NCBI Taxonomy" id="42197"/>
    <lineage>
        <taxon>Bacteria</taxon>
        <taxon>Bacillati</taxon>
        <taxon>Actinomycetota</taxon>
        <taxon>Actinomycetes</taxon>
        <taxon>Pseudonocardiales</taxon>
        <taxon>Pseudonocardiaceae</taxon>
        <taxon>Actinosynnema</taxon>
    </lineage>
</organism>
<reference evidence="1" key="1">
    <citation type="submission" date="2017-09" db="EMBL/GenBank/DDBJ databases">
        <title>Complete Genome Sequence of ansamitocin-producing Bacterium Actinosynnema pretiosum X47.</title>
        <authorList>
            <person name="Cao G."/>
            <person name="Zong G."/>
            <person name="Zhong C."/>
            <person name="Fu J."/>
        </authorList>
    </citation>
    <scope>NUCLEOTIDE SEQUENCE [LARGE SCALE GENOMIC DNA]</scope>
    <source>
        <strain evidence="1">X47</strain>
    </source>
</reference>
<dbReference type="Proteomes" id="UP000218505">
    <property type="component" value="Chromosome"/>
</dbReference>
<dbReference type="AlphaFoldDB" id="A0A290ZFM4"/>
<evidence type="ECO:0000313" key="2">
    <source>
        <dbReference type="Proteomes" id="UP000218505"/>
    </source>
</evidence>
<evidence type="ECO:0000313" key="1">
    <source>
        <dbReference type="EMBL" id="ATE57784.1"/>
    </source>
</evidence>
<dbReference type="EMBL" id="CP023445">
    <property type="protein sequence ID" value="ATE57784.1"/>
    <property type="molecule type" value="Genomic_DNA"/>
</dbReference>
<gene>
    <name evidence="1" type="ORF">CNX65_34455</name>
</gene>
<name>A0A290ZFM4_9PSEU</name>
<accession>A0A290ZFM4</accession>
<sequence length="221" mass="23616">MLSGTTRTGWLGCMAEVVTKGVGKVERTADRAQVDVTFEAESSTRNEAAGALAERVGRVEELLRRDGVEVRVRSLSVHDNWLGDRRAGARAQQRYVVRATDLAVLDELLSGLVAAEPAWLSGPTWELSSDADAVTEAQRAAVADARRRAEGYAAALGARLGPLLRLADGDGEVWAAETARATMAYGAGGAPGEPVRMEQLNLEAQQIVVTVRCTATWTLLD</sequence>